<evidence type="ECO:0000256" key="1">
    <source>
        <dbReference type="SAM" id="Coils"/>
    </source>
</evidence>
<evidence type="ECO:0000256" key="2">
    <source>
        <dbReference type="SAM" id="MobiDB-lite"/>
    </source>
</evidence>
<feature type="compositionally biased region" description="Polar residues" evidence="2">
    <location>
        <begin position="248"/>
        <end position="260"/>
    </location>
</feature>
<feature type="compositionally biased region" description="Pro residues" evidence="2">
    <location>
        <begin position="115"/>
        <end position="127"/>
    </location>
</feature>
<feature type="coiled-coil region" evidence="1">
    <location>
        <begin position="361"/>
        <end position="434"/>
    </location>
</feature>
<dbReference type="AlphaFoldDB" id="A0A6M5YZK5"/>
<feature type="compositionally biased region" description="Pro residues" evidence="2">
    <location>
        <begin position="301"/>
        <end position="312"/>
    </location>
</feature>
<dbReference type="Proteomes" id="UP000503447">
    <property type="component" value="Chromosome"/>
</dbReference>
<proteinExistence type="predicted"/>
<accession>A0A6M5YZK5</accession>
<keyword evidence="4" id="KW-1185">Reference proteome</keyword>
<feature type="region of interest" description="Disordered" evidence="2">
    <location>
        <begin position="230"/>
        <end position="314"/>
    </location>
</feature>
<evidence type="ECO:0000313" key="4">
    <source>
        <dbReference type="Proteomes" id="UP000503447"/>
    </source>
</evidence>
<gene>
    <name evidence="3" type="ORF">FTUN_6559</name>
</gene>
<organism evidence="3 4">
    <name type="scientific">Frigoriglobus tundricola</name>
    <dbReference type="NCBI Taxonomy" id="2774151"/>
    <lineage>
        <taxon>Bacteria</taxon>
        <taxon>Pseudomonadati</taxon>
        <taxon>Planctomycetota</taxon>
        <taxon>Planctomycetia</taxon>
        <taxon>Gemmatales</taxon>
        <taxon>Gemmataceae</taxon>
        <taxon>Frigoriglobus</taxon>
    </lineage>
</organism>
<dbReference type="KEGG" id="ftj:FTUN_6559"/>
<name>A0A6M5YZK5_9BACT</name>
<sequence length="516" mass="52828">MPVSGALPVPAAGYNRPVAPPAPVVPAIPVPSAPGSGAVALPAIEPVAGPRVPDAGLIGDASGFPAVPPIPVATAPAELPPLPLLSGGKVPVIAEPAPGADSIPPVKFPSSAIEPPKPQPVPPPAPVTLPQGPELKPVEAVGPIPKLPVPPTGSDVPVAPVPPAGSGLAVPPLPIPGGTVEPPKAQPLPLPTPVAPPAGLDSKPPVPAIGTGTPAVPQPVGIAPPLPPIKSVEPVQPMRPTKPDSDLKPSNTPNTLNPTVSPIAPIVPNAPGRDVPGTQVDRPKAPDTVLGPSEKYVFPIPARPATPDPVVPTPRDDTMYKLTTTAAFAVLGGALMAAEKVSALPAIPLSALVPAPGSLVKADEKTDAEKLRDALKRIEDLEKKVERLSDMLYGKRDSKGILLDPTAPGSLAEVTKLKDDLDKLEKELKALKSAQQTVQKPALAPEVKPKGIVKVVNEYPVEIAMLINDRSHRIAPNTKVEVEVPAGRFTYQLLQSGAAATESVIKDKETVTLRIK</sequence>
<keyword evidence="1" id="KW-0175">Coiled coil</keyword>
<dbReference type="EMBL" id="CP053452">
    <property type="protein sequence ID" value="QJW98964.1"/>
    <property type="molecule type" value="Genomic_DNA"/>
</dbReference>
<feature type="region of interest" description="Disordered" evidence="2">
    <location>
        <begin position="101"/>
        <end position="134"/>
    </location>
</feature>
<evidence type="ECO:0000313" key="3">
    <source>
        <dbReference type="EMBL" id="QJW98964.1"/>
    </source>
</evidence>
<protein>
    <submittedName>
        <fullName evidence="3">Uncharacterized protein</fullName>
    </submittedName>
</protein>
<reference evidence="4" key="1">
    <citation type="submission" date="2020-05" db="EMBL/GenBank/DDBJ databases">
        <title>Frigoriglobus tundricola gen. nov., sp. nov., a psychrotolerant cellulolytic planctomycete of the family Gemmataceae with two divergent copies of 16S rRNA gene.</title>
        <authorList>
            <person name="Kulichevskaya I.S."/>
            <person name="Ivanova A.A."/>
            <person name="Naumoff D.G."/>
            <person name="Beletsky A.V."/>
            <person name="Rijpstra W.I.C."/>
            <person name="Sinninghe Damste J.S."/>
            <person name="Mardanov A.V."/>
            <person name="Ravin N.V."/>
            <person name="Dedysh S.N."/>
        </authorList>
    </citation>
    <scope>NUCLEOTIDE SEQUENCE [LARGE SCALE GENOMIC DNA]</scope>
    <source>
        <strain evidence="4">PL17</strain>
    </source>
</reference>